<dbReference type="Pfam" id="PF06445">
    <property type="entry name" value="GyrI-like"/>
    <property type="match status" value="1"/>
</dbReference>
<organism evidence="3 4">
    <name type="scientific">Cryobacterium cheniae</name>
    <dbReference type="NCBI Taxonomy" id="1259262"/>
    <lineage>
        <taxon>Bacteria</taxon>
        <taxon>Bacillati</taxon>
        <taxon>Actinomycetota</taxon>
        <taxon>Actinomycetes</taxon>
        <taxon>Micrococcales</taxon>
        <taxon>Microbacteriaceae</taxon>
        <taxon>Cryobacterium</taxon>
    </lineage>
</organism>
<evidence type="ECO:0000256" key="1">
    <source>
        <dbReference type="SAM" id="MobiDB-lite"/>
    </source>
</evidence>
<comment type="caution">
    <text evidence="3">The sequence shown here is derived from an EMBL/GenBank/DDBJ whole genome shotgun (WGS) entry which is preliminary data.</text>
</comment>
<evidence type="ECO:0000259" key="2">
    <source>
        <dbReference type="Pfam" id="PF06445"/>
    </source>
</evidence>
<dbReference type="Proteomes" id="UP000298433">
    <property type="component" value="Unassembled WGS sequence"/>
</dbReference>
<feature type="domain" description="GyrI-like small molecule binding" evidence="2">
    <location>
        <begin position="48"/>
        <end position="225"/>
    </location>
</feature>
<evidence type="ECO:0000313" key="3">
    <source>
        <dbReference type="EMBL" id="TFC82212.1"/>
    </source>
</evidence>
<proteinExistence type="predicted"/>
<gene>
    <name evidence="3" type="ORF">E3T23_04530</name>
</gene>
<accession>A0A4R8XVD1</accession>
<dbReference type="AlphaFoldDB" id="A0A4R8XVD1"/>
<dbReference type="InterPro" id="IPR029442">
    <property type="entry name" value="GyrI-like"/>
</dbReference>
<evidence type="ECO:0000313" key="4">
    <source>
        <dbReference type="Proteomes" id="UP000298433"/>
    </source>
</evidence>
<dbReference type="OrthoDB" id="4772335at2"/>
<reference evidence="3 4" key="1">
    <citation type="submission" date="2019-03" db="EMBL/GenBank/DDBJ databases">
        <title>Genomics of glacier-inhabiting Cryobacterium strains.</title>
        <authorList>
            <person name="Liu Q."/>
            <person name="Xin Y.-H."/>
        </authorList>
    </citation>
    <scope>NUCLEOTIDE SEQUENCE [LARGE SCALE GENOMIC DNA]</scope>
    <source>
        <strain evidence="3 4">TMT2-48-2</strain>
    </source>
</reference>
<dbReference type="EMBL" id="SOGN01000026">
    <property type="protein sequence ID" value="TFC82212.1"/>
    <property type="molecule type" value="Genomic_DNA"/>
</dbReference>
<dbReference type="Gene3D" id="3.20.80.10">
    <property type="entry name" value="Regulatory factor, effector binding domain"/>
    <property type="match status" value="1"/>
</dbReference>
<keyword evidence="4" id="KW-1185">Reference proteome</keyword>
<sequence>MSDEVPFRTDRRTGQLRAPRNTAPVGAGPWDVKRVHPSLYGPANRDWELIEVPAQRFIALDGAGDPNTAPAYAEAVGALYAVAYAVKFAAKRALGRDLVVAPLEGLWYSDDASVFTAGEKSKWKWTLLMSQPDWVTDAFIAEAIAGALAKKKLPALARVRVETLVEGLSAQLLHLGPYDDEGPALARLHGEFLAGNGLRMNGRHHEVYLGDPRRAAPAKLKTVLRQPVAYS</sequence>
<feature type="region of interest" description="Disordered" evidence="1">
    <location>
        <begin position="1"/>
        <end position="28"/>
    </location>
</feature>
<dbReference type="RefSeq" id="WP_134369223.1">
    <property type="nucleotide sequence ID" value="NZ_SOGN01000026.1"/>
</dbReference>
<protein>
    <recommendedName>
        <fullName evidence="2">GyrI-like small molecule binding domain-containing protein</fullName>
    </recommendedName>
</protein>
<feature type="compositionally biased region" description="Basic and acidic residues" evidence="1">
    <location>
        <begin position="1"/>
        <end position="13"/>
    </location>
</feature>
<name>A0A4R8XVD1_9MICO</name>
<dbReference type="InterPro" id="IPR011256">
    <property type="entry name" value="Reg_factor_effector_dom_sf"/>
</dbReference>
<dbReference type="SUPFAM" id="SSF55136">
    <property type="entry name" value="Probable bacterial effector-binding domain"/>
    <property type="match status" value="1"/>
</dbReference>